<evidence type="ECO:0000313" key="1">
    <source>
        <dbReference type="EMBL" id="KAK2731506.1"/>
    </source>
</evidence>
<evidence type="ECO:0000313" key="2">
    <source>
        <dbReference type="Proteomes" id="UP001281614"/>
    </source>
</evidence>
<dbReference type="EMBL" id="VYYT01000577">
    <property type="protein sequence ID" value="KAK2731506.1"/>
    <property type="molecule type" value="Genomic_DNA"/>
</dbReference>
<comment type="caution">
    <text evidence="1">The sequence shown here is derived from an EMBL/GenBank/DDBJ whole genome shotgun (WGS) entry which is preliminary data.</text>
</comment>
<protein>
    <submittedName>
        <fullName evidence="1">Uncharacterized protein</fullName>
    </submittedName>
</protein>
<organism evidence="1 2">
    <name type="scientific">Colletotrichum kahawae</name>
    <name type="common">Coffee berry disease fungus</name>
    <dbReference type="NCBI Taxonomy" id="34407"/>
    <lineage>
        <taxon>Eukaryota</taxon>
        <taxon>Fungi</taxon>
        <taxon>Dikarya</taxon>
        <taxon>Ascomycota</taxon>
        <taxon>Pezizomycotina</taxon>
        <taxon>Sordariomycetes</taxon>
        <taxon>Hypocreomycetidae</taxon>
        <taxon>Glomerellales</taxon>
        <taxon>Glomerellaceae</taxon>
        <taxon>Colletotrichum</taxon>
        <taxon>Colletotrichum gloeosporioides species complex</taxon>
    </lineage>
</organism>
<sequence>MASRGSSPAVCASSCVHPGSSSASSPTLLLAIGQHAMLRQSHLQSLLLAATIAASYPDVIKTIHGSTSQGDIVVAQPAPFLDHVMSPRFVNRPRYNAILPPPFPANSDGSFFYVCCLCVVVWLRPRAIITVADSLTLGPARPRTDSNRAGLFSPPYEYTYVRTAAALDSQPPTDAIFISPSLKASFQNIICLPARLGGLASHPLFATAGLPPRSQTGGQRRRAQS</sequence>
<accession>A0AAE0D0X3</accession>
<dbReference type="AlphaFoldDB" id="A0AAE0D0X3"/>
<name>A0AAE0D0X3_COLKA</name>
<dbReference type="Proteomes" id="UP001281614">
    <property type="component" value="Unassembled WGS sequence"/>
</dbReference>
<proteinExistence type="predicted"/>
<reference evidence="1" key="1">
    <citation type="submission" date="2023-02" db="EMBL/GenBank/DDBJ databases">
        <title>Colletotrichum kahawae CIFC_Que2 genome sequencing and assembly.</title>
        <authorList>
            <person name="Baroncelli R."/>
        </authorList>
    </citation>
    <scope>NUCLEOTIDE SEQUENCE</scope>
    <source>
        <strain evidence="1">CIFC_Que2</strain>
    </source>
</reference>
<gene>
    <name evidence="1" type="ORF">CKAH01_08926</name>
</gene>
<keyword evidence="2" id="KW-1185">Reference proteome</keyword>